<dbReference type="Gene3D" id="3.20.20.100">
    <property type="entry name" value="NADP-dependent oxidoreductase domain"/>
    <property type="match status" value="1"/>
</dbReference>
<dbReference type="SUPFAM" id="SSF51430">
    <property type="entry name" value="NAD(P)-linked oxidoreductase"/>
    <property type="match status" value="1"/>
</dbReference>
<sequence length="384" mass="41991">MRYRTLGSTGLMVSEIGFGGEWMDRSPEETLAVVRAAEEAGINILDCWMNDATRRSNLGDALRELDSRERWVIQGHLGSVTVDGQYTRTRDLDLVRPAFEDLLERFHTDYVDLGMIHYVDKVEEYERIVLGDSPFMRYVRELRAAGTIRHIGLSTHNTEVARRVAENPEIEMMLFSVNPAFDMMPATENLDDLFGDYTGVGEGGINADRAELYARAEEAGTGITVMKGYAGGRLLDAATSPFGVALTPVQCIHYALTRPAVASIMVGFSTPAHVVEAVAYETASAEERDYASVLAGAPRHAYLGQCTYCGHCAPCPKGIDIPTVNKFYDLAALHNEVPDSVRDHYRALDAHAGDCIACHACEGRCPFGVKVADKMAAAAGLFGL</sequence>
<comment type="caution">
    <text evidence="5">The sequence shown here is derived from an EMBL/GenBank/DDBJ whole genome shotgun (WGS) entry which is preliminary data.</text>
</comment>
<keyword evidence="3" id="KW-0411">Iron-sulfur</keyword>
<feature type="domain" description="4Fe-4S ferredoxin-type" evidence="4">
    <location>
        <begin position="346"/>
        <end position="375"/>
    </location>
</feature>
<dbReference type="PROSITE" id="PS51379">
    <property type="entry name" value="4FE4S_FER_2"/>
    <property type="match status" value="1"/>
</dbReference>
<evidence type="ECO:0000259" key="4">
    <source>
        <dbReference type="PROSITE" id="PS51379"/>
    </source>
</evidence>
<name>A0A9D2DLQ4_9ACTN</name>
<dbReference type="InterPro" id="IPR017896">
    <property type="entry name" value="4Fe4S_Fe-S-bd"/>
</dbReference>
<dbReference type="PANTHER" id="PTHR43312:SF1">
    <property type="entry name" value="NADP-DEPENDENT OXIDOREDUCTASE DOMAIN-CONTAINING PROTEIN"/>
    <property type="match status" value="1"/>
</dbReference>
<reference evidence="5" key="1">
    <citation type="journal article" date="2021" name="PeerJ">
        <title>Extensive microbial diversity within the chicken gut microbiome revealed by metagenomics and culture.</title>
        <authorList>
            <person name="Gilroy R."/>
            <person name="Ravi A."/>
            <person name="Getino M."/>
            <person name="Pursley I."/>
            <person name="Horton D.L."/>
            <person name="Alikhan N.F."/>
            <person name="Baker D."/>
            <person name="Gharbi K."/>
            <person name="Hall N."/>
            <person name="Watson M."/>
            <person name="Adriaenssens E.M."/>
            <person name="Foster-Nyarko E."/>
            <person name="Jarju S."/>
            <person name="Secka A."/>
            <person name="Antonio M."/>
            <person name="Oren A."/>
            <person name="Chaudhuri R.R."/>
            <person name="La Ragione R."/>
            <person name="Hildebrand F."/>
            <person name="Pallen M.J."/>
        </authorList>
    </citation>
    <scope>NUCLEOTIDE SEQUENCE</scope>
    <source>
        <strain evidence="5">ChiHecolR3B27-1887</strain>
    </source>
</reference>
<dbReference type="Pfam" id="PF13534">
    <property type="entry name" value="Fer4_17"/>
    <property type="match status" value="1"/>
</dbReference>
<dbReference type="CDD" id="cd19100">
    <property type="entry name" value="AKR_unchar"/>
    <property type="match status" value="1"/>
</dbReference>
<dbReference type="PROSITE" id="PS00198">
    <property type="entry name" value="4FE4S_FER_1"/>
    <property type="match status" value="1"/>
</dbReference>
<dbReference type="InterPro" id="IPR036812">
    <property type="entry name" value="NAD(P)_OxRdtase_dom_sf"/>
</dbReference>
<organism evidence="5 6">
    <name type="scientific">Candidatus Olsenella stercoravium</name>
    <dbReference type="NCBI Taxonomy" id="2838713"/>
    <lineage>
        <taxon>Bacteria</taxon>
        <taxon>Bacillati</taxon>
        <taxon>Actinomycetota</taxon>
        <taxon>Coriobacteriia</taxon>
        <taxon>Coriobacteriales</taxon>
        <taxon>Atopobiaceae</taxon>
        <taxon>Olsenella</taxon>
    </lineage>
</organism>
<evidence type="ECO:0000313" key="5">
    <source>
        <dbReference type="EMBL" id="HIZ19179.1"/>
    </source>
</evidence>
<keyword evidence="2" id="KW-0408">Iron</keyword>
<evidence type="ECO:0000256" key="1">
    <source>
        <dbReference type="ARBA" id="ARBA00022723"/>
    </source>
</evidence>
<dbReference type="AlphaFoldDB" id="A0A9D2DLQ4"/>
<dbReference type="InterPro" id="IPR053135">
    <property type="entry name" value="AKR2_Oxidoreductase"/>
</dbReference>
<evidence type="ECO:0000256" key="2">
    <source>
        <dbReference type="ARBA" id="ARBA00023004"/>
    </source>
</evidence>
<reference evidence="5" key="2">
    <citation type="submission" date="2021-04" db="EMBL/GenBank/DDBJ databases">
        <authorList>
            <person name="Gilroy R."/>
        </authorList>
    </citation>
    <scope>NUCLEOTIDE SEQUENCE</scope>
    <source>
        <strain evidence="5">ChiHecolR3B27-1887</strain>
    </source>
</reference>
<proteinExistence type="predicted"/>
<dbReference type="Pfam" id="PF00248">
    <property type="entry name" value="Aldo_ket_red"/>
    <property type="match status" value="1"/>
</dbReference>
<dbReference type="EMBL" id="DXBZ01000168">
    <property type="protein sequence ID" value="HIZ19179.1"/>
    <property type="molecule type" value="Genomic_DNA"/>
</dbReference>
<dbReference type="GO" id="GO:0046872">
    <property type="term" value="F:metal ion binding"/>
    <property type="evidence" value="ECO:0007669"/>
    <property type="project" value="UniProtKB-KW"/>
</dbReference>
<dbReference type="SUPFAM" id="SSF46548">
    <property type="entry name" value="alpha-helical ferredoxin"/>
    <property type="match status" value="1"/>
</dbReference>
<dbReference type="InterPro" id="IPR017900">
    <property type="entry name" value="4Fe4S_Fe_S_CS"/>
</dbReference>
<protein>
    <submittedName>
        <fullName evidence="5">Aldo/keto reductase</fullName>
    </submittedName>
</protein>
<dbReference type="InterPro" id="IPR023210">
    <property type="entry name" value="NADP_OxRdtase_dom"/>
</dbReference>
<dbReference type="Proteomes" id="UP000824029">
    <property type="component" value="Unassembled WGS sequence"/>
</dbReference>
<gene>
    <name evidence="5" type="ORF">IAA22_08750</name>
</gene>
<dbReference type="GO" id="GO:0051536">
    <property type="term" value="F:iron-sulfur cluster binding"/>
    <property type="evidence" value="ECO:0007669"/>
    <property type="project" value="UniProtKB-KW"/>
</dbReference>
<evidence type="ECO:0000313" key="6">
    <source>
        <dbReference type="Proteomes" id="UP000824029"/>
    </source>
</evidence>
<dbReference type="PANTHER" id="PTHR43312">
    <property type="entry name" value="D-THREO-ALDOSE 1-DEHYDROGENASE"/>
    <property type="match status" value="1"/>
</dbReference>
<accession>A0A9D2DLQ4</accession>
<evidence type="ECO:0000256" key="3">
    <source>
        <dbReference type="ARBA" id="ARBA00023014"/>
    </source>
</evidence>
<keyword evidence="1" id="KW-0479">Metal-binding</keyword>